<dbReference type="PANTHER" id="PTHR43308:SF5">
    <property type="entry name" value="S-LAYER PROTEIN _ PEPTIDOGLYCAN ENDO-BETA-N-ACETYLGLUCOSAMINIDASE"/>
    <property type="match status" value="1"/>
</dbReference>
<dbReference type="OrthoDB" id="174569at2"/>
<evidence type="ECO:0000313" key="4">
    <source>
        <dbReference type="EMBL" id="KAB3530005.1"/>
    </source>
</evidence>
<dbReference type="InterPro" id="IPR051465">
    <property type="entry name" value="Cell_Envelope_Struct_Comp"/>
</dbReference>
<feature type="domain" description="SLH" evidence="3">
    <location>
        <begin position="87"/>
        <end position="150"/>
    </location>
</feature>
<keyword evidence="2" id="KW-1133">Transmembrane helix</keyword>
<evidence type="ECO:0000259" key="3">
    <source>
        <dbReference type="PROSITE" id="PS51272"/>
    </source>
</evidence>
<name>A0A833HNU0_9FIRM</name>
<dbReference type="PROSITE" id="PS51272">
    <property type="entry name" value="SLH"/>
    <property type="match status" value="3"/>
</dbReference>
<evidence type="ECO:0000256" key="2">
    <source>
        <dbReference type="SAM" id="Phobius"/>
    </source>
</evidence>
<organism evidence="4 5">
    <name type="scientific">Alkaliphilus serpentinus</name>
    <dbReference type="NCBI Taxonomy" id="1482731"/>
    <lineage>
        <taxon>Bacteria</taxon>
        <taxon>Bacillati</taxon>
        <taxon>Bacillota</taxon>
        <taxon>Clostridia</taxon>
        <taxon>Peptostreptococcales</taxon>
        <taxon>Natronincolaceae</taxon>
        <taxon>Alkaliphilus</taxon>
    </lineage>
</organism>
<dbReference type="InterPro" id="IPR001119">
    <property type="entry name" value="SLH_dom"/>
</dbReference>
<protein>
    <submittedName>
        <fullName evidence="4">S-layer homology domain-containing protein</fullName>
    </submittedName>
</protein>
<feature type="domain" description="SLH" evidence="3">
    <location>
        <begin position="28"/>
        <end position="86"/>
    </location>
</feature>
<dbReference type="PANTHER" id="PTHR43308">
    <property type="entry name" value="OUTER MEMBRANE PROTEIN ALPHA-RELATED"/>
    <property type="match status" value="1"/>
</dbReference>
<dbReference type="Pfam" id="PF00395">
    <property type="entry name" value="SLH"/>
    <property type="match status" value="3"/>
</dbReference>
<evidence type="ECO:0000256" key="1">
    <source>
        <dbReference type="ARBA" id="ARBA00022737"/>
    </source>
</evidence>
<dbReference type="Proteomes" id="UP000465601">
    <property type="component" value="Unassembled WGS sequence"/>
</dbReference>
<keyword evidence="2" id="KW-0472">Membrane</keyword>
<accession>A0A833HNU0</accession>
<keyword evidence="5" id="KW-1185">Reference proteome</keyword>
<dbReference type="RefSeq" id="WP_151865813.1">
    <property type="nucleotide sequence ID" value="NZ_WBZB01000024.1"/>
</dbReference>
<keyword evidence="2" id="KW-0812">Transmembrane</keyword>
<feature type="domain" description="SLH" evidence="3">
    <location>
        <begin position="152"/>
        <end position="212"/>
    </location>
</feature>
<gene>
    <name evidence="4" type="ORF">F8153_07865</name>
</gene>
<sequence length="293" mass="32497">MIYKLKRRKKYRLSFMIISMLIFIIPLVTYGMATDISSHWAETVISQWIGKGLAKGYPDGTFRPENPITRAEFMALVNNAFQFSEEVDIAFIDVAEDDWYFKTIKKAKAAGYIQGFPDGTIKPNNKITRQEVAVIIARLKELDTNEGGASSFKDVDAIDHWSKGYIGAVTISGYMSGYPDGTFSPQKHITRGEALYALNNVIDSGVVALSEEHLLNAVAKQDFLGITYIHVELAEVAKASVVRANDMDLTYDEGDGKWKGTTLGLNVGDVVEIFITAEGAEVTRQVMVKNMTD</sequence>
<keyword evidence="1" id="KW-0677">Repeat</keyword>
<feature type="transmembrane region" description="Helical" evidence="2">
    <location>
        <begin position="12"/>
        <end position="33"/>
    </location>
</feature>
<evidence type="ECO:0000313" key="5">
    <source>
        <dbReference type="Proteomes" id="UP000465601"/>
    </source>
</evidence>
<dbReference type="AlphaFoldDB" id="A0A833HNU0"/>
<dbReference type="EMBL" id="WBZB01000024">
    <property type="protein sequence ID" value="KAB3530005.1"/>
    <property type="molecule type" value="Genomic_DNA"/>
</dbReference>
<proteinExistence type="predicted"/>
<reference evidence="4 5" key="1">
    <citation type="submission" date="2019-10" db="EMBL/GenBank/DDBJ databases">
        <title>Alkaliphilus serpentinus sp. nov. and Alkaliphilus pronyensis sp. nov., two novel anaerobic alkaliphilic species isolated from the serpentinized-hosted hydrothermal field of the Prony Bay (New Caledonia).</title>
        <authorList>
            <person name="Postec A."/>
        </authorList>
    </citation>
    <scope>NUCLEOTIDE SEQUENCE [LARGE SCALE GENOMIC DNA]</scope>
    <source>
        <strain evidence="4 5">LacT</strain>
    </source>
</reference>
<comment type="caution">
    <text evidence="4">The sequence shown here is derived from an EMBL/GenBank/DDBJ whole genome shotgun (WGS) entry which is preliminary data.</text>
</comment>